<dbReference type="Proteomes" id="UP001198200">
    <property type="component" value="Unassembled WGS sequence"/>
</dbReference>
<dbReference type="PANTHER" id="PTHR30237">
    <property type="entry name" value="MURAMOYLTETRAPEPTIDE CARBOXYPEPTIDASE"/>
    <property type="match status" value="1"/>
</dbReference>
<evidence type="ECO:0000313" key="6">
    <source>
        <dbReference type="Proteomes" id="UP001198200"/>
    </source>
</evidence>
<sequence>MIKTVALVSLSAGTIGEDFVKHEVNIGLKRLEQFGLHVKIMPHAMKGIEYVKNHPKERANDLLAAICDEEVDMILCAIGGDDTYRLLPYLFKNNELKEAIEKAEKRKIFLGFSDTTMNHLMLHKLGFGTFYGQSFLADVCEMEDDMLPYTKKFFEELIKTGNIKEIVPSDVWYEERTDWSESAVGTERTKHENEGFQLLQGKPVFAGKILGGCLESMYDIFDNSRYPDTISLCEKYNLFPSLEDWRGKILLLETSEEQPDPKHYRKMVETLKKVGVFDVVSGVICGKPMNELYFDEYKKIIVDVIDNPNISVVANINIGHATPRCIIPFGIEAEVDAVNQKIRFA</sequence>
<dbReference type="Gene3D" id="3.50.30.60">
    <property type="entry name" value="LD-carboxypeptidase A C-terminal domain-like"/>
    <property type="match status" value="1"/>
</dbReference>
<evidence type="ECO:0000256" key="1">
    <source>
        <dbReference type="ARBA" id="ARBA00010233"/>
    </source>
</evidence>
<dbReference type="PIRSF" id="PIRSF028757">
    <property type="entry name" value="LD-carboxypeptidase"/>
    <property type="match status" value="1"/>
</dbReference>
<evidence type="ECO:0000259" key="4">
    <source>
        <dbReference type="Pfam" id="PF17676"/>
    </source>
</evidence>
<evidence type="ECO:0000259" key="3">
    <source>
        <dbReference type="Pfam" id="PF02016"/>
    </source>
</evidence>
<dbReference type="PANTHER" id="PTHR30237:SF4">
    <property type="entry name" value="LD-CARBOXYPEPTIDASE C-TERMINAL DOMAIN-CONTAINING PROTEIN"/>
    <property type="match status" value="1"/>
</dbReference>
<dbReference type="RefSeq" id="WP_308732406.1">
    <property type="nucleotide sequence ID" value="NZ_JAJEQN010000052.1"/>
</dbReference>
<accession>A0AAE3E707</accession>
<dbReference type="InterPro" id="IPR027478">
    <property type="entry name" value="LdcA_N"/>
</dbReference>
<dbReference type="Pfam" id="PF17676">
    <property type="entry name" value="Peptidase_S66C"/>
    <property type="match status" value="1"/>
</dbReference>
<evidence type="ECO:0000256" key="2">
    <source>
        <dbReference type="ARBA" id="ARBA00022801"/>
    </source>
</evidence>
<proteinExistence type="inferred from homology"/>
<organism evidence="5 6">
    <name type="scientific">Anthropogastromicrobium aceti</name>
    <dbReference type="NCBI Taxonomy" id="2981768"/>
    <lineage>
        <taxon>Bacteria</taxon>
        <taxon>Bacillati</taxon>
        <taxon>Bacillota</taxon>
        <taxon>Clostridia</taxon>
        <taxon>Lachnospirales</taxon>
        <taxon>Lachnospiraceae</taxon>
        <taxon>Anthropogastromicrobium</taxon>
    </lineage>
</organism>
<dbReference type="EMBL" id="JAJEQN010000052">
    <property type="protein sequence ID" value="MCC2222838.1"/>
    <property type="molecule type" value="Genomic_DNA"/>
</dbReference>
<dbReference type="SUPFAM" id="SSF52317">
    <property type="entry name" value="Class I glutamine amidotransferase-like"/>
    <property type="match status" value="1"/>
</dbReference>
<dbReference type="SUPFAM" id="SSF141986">
    <property type="entry name" value="LD-carboxypeptidase A C-terminal domain-like"/>
    <property type="match status" value="1"/>
</dbReference>
<name>A0AAE3E707_9FIRM</name>
<dbReference type="InterPro" id="IPR040921">
    <property type="entry name" value="Peptidase_S66C"/>
</dbReference>
<feature type="domain" description="LD-carboxypeptidase C-terminal" evidence="4">
    <location>
        <begin position="207"/>
        <end position="335"/>
    </location>
</feature>
<evidence type="ECO:0000313" key="5">
    <source>
        <dbReference type="EMBL" id="MCC2222838.1"/>
    </source>
</evidence>
<reference evidence="5 6" key="1">
    <citation type="submission" date="2021-10" db="EMBL/GenBank/DDBJ databases">
        <title>Anaerobic single-cell dispensing facilitates the cultivation of human gut bacteria.</title>
        <authorList>
            <person name="Afrizal A."/>
        </authorList>
    </citation>
    <scope>NUCLEOTIDE SEQUENCE [LARGE SCALE GENOMIC DNA]</scope>
    <source>
        <strain evidence="5 6">CLA-AA-H224</strain>
    </source>
</reference>
<comment type="caution">
    <text evidence="5">The sequence shown here is derived from an EMBL/GenBank/DDBJ whole genome shotgun (WGS) entry which is preliminary data.</text>
</comment>
<dbReference type="GO" id="GO:0016787">
    <property type="term" value="F:hydrolase activity"/>
    <property type="evidence" value="ECO:0007669"/>
    <property type="project" value="UniProtKB-KW"/>
</dbReference>
<dbReference type="AlphaFoldDB" id="A0AAE3E707"/>
<dbReference type="InterPro" id="IPR027461">
    <property type="entry name" value="Carboxypeptidase_A_C_sf"/>
</dbReference>
<dbReference type="InterPro" id="IPR040449">
    <property type="entry name" value="Peptidase_S66_N"/>
</dbReference>
<keyword evidence="2" id="KW-0378">Hydrolase</keyword>
<feature type="domain" description="LD-carboxypeptidase N-terminal" evidence="3">
    <location>
        <begin position="5"/>
        <end position="132"/>
    </location>
</feature>
<dbReference type="Gene3D" id="3.40.50.10740">
    <property type="entry name" value="Class I glutamine amidotransferase-like"/>
    <property type="match status" value="1"/>
</dbReference>
<keyword evidence="6" id="KW-1185">Reference proteome</keyword>
<dbReference type="CDD" id="cd07062">
    <property type="entry name" value="Peptidase_S66_mccF_like"/>
    <property type="match status" value="1"/>
</dbReference>
<comment type="similarity">
    <text evidence="1">Belongs to the peptidase S66 family.</text>
</comment>
<dbReference type="Pfam" id="PF02016">
    <property type="entry name" value="Peptidase_S66"/>
    <property type="match status" value="1"/>
</dbReference>
<dbReference type="InterPro" id="IPR003507">
    <property type="entry name" value="S66_fam"/>
</dbReference>
<dbReference type="InterPro" id="IPR029062">
    <property type="entry name" value="Class_I_gatase-like"/>
</dbReference>
<protein>
    <submittedName>
        <fullName evidence="5">LD-carboxypeptidase</fullName>
    </submittedName>
</protein>
<gene>
    <name evidence="5" type="ORF">LKD48_14620</name>
</gene>